<gene>
    <name evidence="1" type="primary">LOC114338272</name>
</gene>
<sequence length="110" mass="11976">MTDVTFPVVVRTLDRYGVSDRARVAIISAAFHDIGLITENDSSRVITEIEFDELVLKLGLLCNSILTFLSSNSIDVNQIMAVGCDGTVVNQGNKGGVIRLLEIKFPPPLQ</sequence>
<evidence type="ECO:0000313" key="1">
    <source>
        <dbReference type="RefSeq" id="XP_028144667.1"/>
    </source>
</evidence>
<dbReference type="InParanoid" id="A0A6P7GE74"/>
<name>A0A6P7GE74_DIAVI</name>
<organism evidence="1">
    <name type="scientific">Diabrotica virgifera virgifera</name>
    <name type="common">western corn rootworm</name>
    <dbReference type="NCBI Taxonomy" id="50390"/>
    <lineage>
        <taxon>Eukaryota</taxon>
        <taxon>Metazoa</taxon>
        <taxon>Ecdysozoa</taxon>
        <taxon>Arthropoda</taxon>
        <taxon>Hexapoda</taxon>
        <taxon>Insecta</taxon>
        <taxon>Pterygota</taxon>
        <taxon>Neoptera</taxon>
        <taxon>Endopterygota</taxon>
        <taxon>Coleoptera</taxon>
        <taxon>Polyphaga</taxon>
        <taxon>Cucujiformia</taxon>
        <taxon>Chrysomeloidea</taxon>
        <taxon>Chrysomelidae</taxon>
        <taxon>Galerucinae</taxon>
        <taxon>Diabroticina</taxon>
        <taxon>Diabroticites</taxon>
        <taxon>Diabrotica</taxon>
    </lineage>
</organism>
<reference evidence="1" key="1">
    <citation type="submission" date="2025-08" db="UniProtKB">
        <authorList>
            <consortium name="RefSeq"/>
        </authorList>
    </citation>
    <scope>IDENTIFICATION</scope>
    <source>
        <tissue evidence="1">Whole insect</tissue>
    </source>
</reference>
<proteinExistence type="predicted"/>
<dbReference type="RefSeq" id="XP_028144667.1">
    <property type="nucleotide sequence ID" value="XM_028288866.1"/>
</dbReference>
<accession>A0A6P7GE74</accession>
<protein>
    <submittedName>
        <fullName evidence="1">Uncharacterized protein LOC114338272</fullName>
    </submittedName>
</protein>
<dbReference type="AlphaFoldDB" id="A0A6P7GE74"/>